<dbReference type="EMBL" id="BPFH01000002">
    <property type="protein sequence ID" value="GIT94558.1"/>
    <property type="molecule type" value="Genomic_DNA"/>
</dbReference>
<dbReference type="InterPro" id="IPR058227">
    <property type="entry name" value="RSP_7527-like"/>
</dbReference>
<evidence type="ECO:0000313" key="1">
    <source>
        <dbReference type="EMBL" id="GIT94558.1"/>
    </source>
</evidence>
<organism evidence="1 2">
    <name type="scientific">Jannaschia pagri</name>
    <dbReference type="NCBI Taxonomy" id="2829797"/>
    <lineage>
        <taxon>Bacteria</taxon>
        <taxon>Pseudomonadati</taxon>
        <taxon>Pseudomonadota</taxon>
        <taxon>Alphaproteobacteria</taxon>
        <taxon>Rhodobacterales</taxon>
        <taxon>Roseobacteraceae</taxon>
        <taxon>Jannaschia</taxon>
    </lineage>
</organism>
<reference evidence="1 2" key="1">
    <citation type="submission" date="2021-05" db="EMBL/GenBank/DDBJ databases">
        <title>Bacteria Genome sequencing.</title>
        <authorList>
            <person name="Takabe Y."/>
            <person name="Nakajima Y."/>
            <person name="Suzuki S."/>
            <person name="Shiozaki T."/>
        </authorList>
    </citation>
    <scope>NUCLEOTIDE SEQUENCE [LARGE SCALE GENOMIC DNA]</scope>
    <source>
        <strain evidence="1 2">AI_62</strain>
    </source>
</reference>
<sequence length="44" mass="5019">MFHHANVEMMQIETQARALRAAHTRRFLKGLFARLRGTAVPANV</sequence>
<dbReference type="RefSeq" id="WP_255576160.1">
    <property type="nucleotide sequence ID" value="NZ_BPFH01000002.1"/>
</dbReference>
<comment type="caution">
    <text evidence="1">The sequence shown here is derived from an EMBL/GenBank/DDBJ whole genome shotgun (WGS) entry which is preliminary data.</text>
</comment>
<dbReference type="Proteomes" id="UP000786693">
    <property type="component" value="Unassembled WGS sequence"/>
</dbReference>
<dbReference type="NCBIfam" id="NF046098">
    <property type="entry name" value="RSP_7527_fam"/>
    <property type="match status" value="1"/>
</dbReference>
<evidence type="ECO:0000313" key="2">
    <source>
        <dbReference type="Proteomes" id="UP000786693"/>
    </source>
</evidence>
<gene>
    <name evidence="1" type="ORF">JANAI62_11810</name>
</gene>
<protein>
    <submittedName>
        <fullName evidence="1">Uncharacterized protein</fullName>
    </submittedName>
</protein>
<name>A0ABQ4NJG7_9RHOB</name>
<accession>A0ABQ4NJG7</accession>
<proteinExistence type="predicted"/>
<keyword evidence="2" id="KW-1185">Reference proteome</keyword>